<keyword evidence="1" id="KW-1133">Transmembrane helix</keyword>
<reference evidence="3" key="1">
    <citation type="submission" date="2016-10" db="EMBL/GenBank/DDBJ databases">
        <authorList>
            <person name="Varghese N."/>
            <person name="Submissions S."/>
        </authorList>
    </citation>
    <scope>NUCLEOTIDE SEQUENCE [LARGE SCALE GENOMIC DNA]</scope>
    <source>
        <strain evidence="3">CGMCC 1.3431</strain>
    </source>
</reference>
<accession>A0A1G4PWE1</accession>
<feature type="transmembrane region" description="Helical" evidence="1">
    <location>
        <begin position="52"/>
        <end position="71"/>
    </location>
</feature>
<name>A0A1G4PWE1_9CAUL</name>
<gene>
    <name evidence="2" type="ORF">SAMN02927928_0699</name>
</gene>
<sequence>MTKNTYSSLLQTAFMETLPEARLHSLLAMLWALLVPAIGGALTWYLTGSISYTAVTAIVAVPVIFIAVFLWKAMIAVPHRTITEQGQQIKALLAIKATEPLAEHDIRLFRRFNKVFGAAETQFLRAHNFYIPLQTSHLDPINDFVAGWDGPTFEFRDPVLDAKLAACKDAALHFYGETARMFTSANPHFLTVRTDLDRGEELTEQTQAHVQRLTTRATELLFAADAVTKEAIARGLSPLPAVRSRSRATTA</sequence>
<proteinExistence type="predicted"/>
<dbReference type="Proteomes" id="UP000199150">
    <property type="component" value="Unassembled WGS sequence"/>
</dbReference>
<protein>
    <submittedName>
        <fullName evidence="2">Uncharacterized protein</fullName>
    </submittedName>
</protein>
<feature type="transmembrane region" description="Helical" evidence="1">
    <location>
        <begin position="21"/>
        <end position="46"/>
    </location>
</feature>
<keyword evidence="3" id="KW-1185">Reference proteome</keyword>
<keyword evidence="1" id="KW-0472">Membrane</keyword>
<dbReference type="EMBL" id="FMTS01000001">
    <property type="protein sequence ID" value="SCW36329.1"/>
    <property type="molecule type" value="Genomic_DNA"/>
</dbReference>
<dbReference type="RefSeq" id="WP_090643696.1">
    <property type="nucleotide sequence ID" value="NZ_CBCRYE010000001.1"/>
</dbReference>
<organism evidence="2 3">
    <name type="scientific">Asticcacaulis taihuensis</name>
    <dbReference type="NCBI Taxonomy" id="260084"/>
    <lineage>
        <taxon>Bacteria</taxon>
        <taxon>Pseudomonadati</taxon>
        <taxon>Pseudomonadota</taxon>
        <taxon>Alphaproteobacteria</taxon>
        <taxon>Caulobacterales</taxon>
        <taxon>Caulobacteraceae</taxon>
        <taxon>Asticcacaulis</taxon>
    </lineage>
</organism>
<evidence type="ECO:0000313" key="3">
    <source>
        <dbReference type="Proteomes" id="UP000199150"/>
    </source>
</evidence>
<dbReference type="STRING" id="260084.SAMN02927928_0699"/>
<keyword evidence="1" id="KW-0812">Transmembrane</keyword>
<evidence type="ECO:0000256" key="1">
    <source>
        <dbReference type="SAM" id="Phobius"/>
    </source>
</evidence>
<dbReference type="OrthoDB" id="8910972at2"/>
<dbReference type="AlphaFoldDB" id="A0A1G4PWE1"/>
<evidence type="ECO:0000313" key="2">
    <source>
        <dbReference type="EMBL" id="SCW36329.1"/>
    </source>
</evidence>